<organism evidence="9 10">
    <name type="scientific">Miniimonas arenae</name>
    <dbReference type="NCBI Taxonomy" id="676201"/>
    <lineage>
        <taxon>Bacteria</taxon>
        <taxon>Bacillati</taxon>
        <taxon>Actinomycetota</taxon>
        <taxon>Actinomycetes</taxon>
        <taxon>Micrococcales</taxon>
        <taxon>Beutenbergiaceae</taxon>
        <taxon>Miniimonas</taxon>
    </lineage>
</organism>
<gene>
    <name evidence="9" type="ORF">FH969_03495</name>
</gene>
<keyword evidence="4 7" id="KW-0812">Transmembrane</keyword>
<dbReference type="PANTHER" id="PTHR30193:SF41">
    <property type="entry name" value="DIACETYLCHITOBIOSE UPTAKE SYSTEM PERMEASE PROTEIN NGCF"/>
    <property type="match status" value="1"/>
</dbReference>
<dbReference type="Pfam" id="PF00528">
    <property type="entry name" value="BPD_transp_1"/>
    <property type="match status" value="1"/>
</dbReference>
<dbReference type="PROSITE" id="PS50928">
    <property type="entry name" value="ABC_TM1"/>
    <property type="match status" value="1"/>
</dbReference>
<dbReference type="CDD" id="cd06261">
    <property type="entry name" value="TM_PBP2"/>
    <property type="match status" value="1"/>
</dbReference>
<dbReference type="SUPFAM" id="SSF161098">
    <property type="entry name" value="MetI-like"/>
    <property type="match status" value="1"/>
</dbReference>
<evidence type="ECO:0000256" key="6">
    <source>
        <dbReference type="ARBA" id="ARBA00023136"/>
    </source>
</evidence>
<evidence type="ECO:0000259" key="8">
    <source>
        <dbReference type="PROSITE" id="PS50928"/>
    </source>
</evidence>
<evidence type="ECO:0000256" key="5">
    <source>
        <dbReference type="ARBA" id="ARBA00022989"/>
    </source>
</evidence>
<dbReference type="Gene3D" id="1.10.3720.10">
    <property type="entry name" value="MetI-like"/>
    <property type="match status" value="1"/>
</dbReference>
<proteinExistence type="inferred from homology"/>
<feature type="transmembrane region" description="Helical" evidence="7">
    <location>
        <begin position="271"/>
        <end position="291"/>
    </location>
</feature>
<feature type="domain" description="ABC transmembrane type-1" evidence="8">
    <location>
        <begin position="81"/>
        <end position="292"/>
    </location>
</feature>
<evidence type="ECO:0000313" key="10">
    <source>
        <dbReference type="Proteomes" id="UP000313849"/>
    </source>
</evidence>
<keyword evidence="6 7" id="KW-0472">Membrane</keyword>
<dbReference type="EMBL" id="VENP01000007">
    <property type="protein sequence ID" value="TNU76447.1"/>
    <property type="molecule type" value="Genomic_DNA"/>
</dbReference>
<dbReference type="Proteomes" id="UP000313849">
    <property type="component" value="Unassembled WGS sequence"/>
</dbReference>
<dbReference type="RefSeq" id="WP_108718277.1">
    <property type="nucleotide sequence ID" value="NZ_VENP01000007.1"/>
</dbReference>
<evidence type="ECO:0000256" key="4">
    <source>
        <dbReference type="ARBA" id="ARBA00022692"/>
    </source>
</evidence>
<keyword evidence="10" id="KW-1185">Reference proteome</keyword>
<protein>
    <submittedName>
        <fullName evidence="9">Sugar ABC transporter permease</fullName>
    </submittedName>
</protein>
<dbReference type="AlphaFoldDB" id="A0A5C5BE14"/>
<comment type="subcellular location">
    <subcellularLocation>
        <location evidence="1 7">Cell membrane</location>
        <topology evidence="1 7">Multi-pass membrane protein</topology>
    </subcellularLocation>
</comment>
<name>A0A5C5BE14_9MICO</name>
<feature type="transmembrane region" description="Helical" evidence="7">
    <location>
        <begin position="21"/>
        <end position="41"/>
    </location>
</feature>
<dbReference type="GO" id="GO:0005886">
    <property type="term" value="C:plasma membrane"/>
    <property type="evidence" value="ECO:0007669"/>
    <property type="project" value="UniProtKB-SubCell"/>
</dbReference>
<evidence type="ECO:0000256" key="3">
    <source>
        <dbReference type="ARBA" id="ARBA00022475"/>
    </source>
</evidence>
<accession>A0A5C5BE14</accession>
<reference evidence="9 10" key="1">
    <citation type="submission" date="2019-06" db="EMBL/GenBank/DDBJ databases">
        <title>Draft genome sequence of Miniimonas arenae KCTC 19750T isolated from sea sand.</title>
        <authorList>
            <person name="Park S.-J."/>
        </authorList>
    </citation>
    <scope>NUCLEOTIDE SEQUENCE [LARGE SCALE GENOMIC DNA]</scope>
    <source>
        <strain evidence="9 10">KCTC 19750</strain>
    </source>
</reference>
<sequence>MSTRGRARRSLRLPTGRRAELATALVFILPALIGFTTFYLVPTLRGIYYSLTEYNLLGSPTWVGMDNYVKLVHDPLFWNALKVTIWYVVLNITFQTTIAVLLAVLMQRLTRSTALRGALLIPWLISNVIAAMLWFWLLDYQIGLVNQFLDWVGIHRIAFFGDEVWAIPTIAFVNVWRHMGYTALLVFAGLQTIPNYVYEAASLDGASEVTAFRRITLPLLRPVLAMVLVITVTGSFQVFDTVAVTTRGGPVNVTRVIQYYIYQKAFGEGQFGYGSAIAVVLFIILAILATLQLRLLRAGDSDLA</sequence>
<evidence type="ECO:0000256" key="2">
    <source>
        <dbReference type="ARBA" id="ARBA00022448"/>
    </source>
</evidence>
<keyword evidence="5 7" id="KW-1133">Transmembrane helix</keyword>
<keyword evidence="2 7" id="KW-0813">Transport</keyword>
<evidence type="ECO:0000256" key="7">
    <source>
        <dbReference type="RuleBase" id="RU363032"/>
    </source>
</evidence>
<feature type="transmembrane region" description="Helical" evidence="7">
    <location>
        <begin position="117"/>
        <end position="137"/>
    </location>
</feature>
<dbReference type="PANTHER" id="PTHR30193">
    <property type="entry name" value="ABC TRANSPORTER PERMEASE PROTEIN"/>
    <property type="match status" value="1"/>
</dbReference>
<evidence type="ECO:0000256" key="1">
    <source>
        <dbReference type="ARBA" id="ARBA00004651"/>
    </source>
</evidence>
<feature type="transmembrane region" description="Helical" evidence="7">
    <location>
        <begin position="219"/>
        <end position="239"/>
    </location>
</feature>
<dbReference type="GO" id="GO:0055085">
    <property type="term" value="P:transmembrane transport"/>
    <property type="evidence" value="ECO:0007669"/>
    <property type="project" value="InterPro"/>
</dbReference>
<keyword evidence="3" id="KW-1003">Cell membrane</keyword>
<dbReference type="InterPro" id="IPR035906">
    <property type="entry name" value="MetI-like_sf"/>
</dbReference>
<comment type="similarity">
    <text evidence="7">Belongs to the binding-protein-dependent transport system permease family.</text>
</comment>
<dbReference type="OrthoDB" id="9805974at2"/>
<comment type="caution">
    <text evidence="9">The sequence shown here is derived from an EMBL/GenBank/DDBJ whole genome shotgun (WGS) entry which is preliminary data.</text>
</comment>
<feature type="transmembrane region" description="Helical" evidence="7">
    <location>
        <begin position="85"/>
        <end position="105"/>
    </location>
</feature>
<dbReference type="InterPro" id="IPR000515">
    <property type="entry name" value="MetI-like"/>
</dbReference>
<evidence type="ECO:0000313" key="9">
    <source>
        <dbReference type="EMBL" id="TNU76447.1"/>
    </source>
</evidence>
<dbReference type="InterPro" id="IPR051393">
    <property type="entry name" value="ABC_transporter_permease"/>
</dbReference>